<dbReference type="Proteomes" id="UP001652623">
    <property type="component" value="Chromosome 8"/>
</dbReference>
<feature type="transmembrane region" description="Helical" evidence="2">
    <location>
        <begin position="585"/>
        <end position="611"/>
    </location>
</feature>
<dbReference type="SUPFAM" id="SSF48403">
    <property type="entry name" value="Ankyrin repeat"/>
    <property type="match status" value="2"/>
</dbReference>
<gene>
    <name evidence="6 7 8" type="primary">LOC107413688</name>
</gene>
<dbReference type="GeneID" id="107413688"/>
<dbReference type="InterPro" id="IPR025314">
    <property type="entry name" value="DUF4219"/>
</dbReference>
<dbReference type="Gene3D" id="1.25.40.20">
    <property type="entry name" value="Ankyrin repeat-containing domain"/>
    <property type="match status" value="2"/>
</dbReference>
<keyword evidence="2" id="KW-0812">Transmembrane</keyword>
<keyword evidence="1" id="KW-0040">ANK repeat</keyword>
<dbReference type="InterPro" id="IPR002110">
    <property type="entry name" value="Ankyrin_rpt"/>
</dbReference>
<name>A0ABM3IC72_ZIZJJ</name>
<keyword evidence="5" id="KW-1185">Reference proteome</keyword>
<evidence type="ECO:0000313" key="6">
    <source>
        <dbReference type="RefSeq" id="XP_048325376.2"/>
    </source>
</evidence>
<dbReference type="SMART" id="SM00248">
    <property type="entry name" value="ANK"/>
    <property type="match status" value="5"/>
</dbReference>
<evidence type="ECO:0000256" key="1">
    <source>
        <dbReference type="PROSITE-ProRule" id="PRU00023"/>
    </source>
</evidence>
<dbReference type="Pfam" id="PF12796">
    <property type="entry name" value="Ank_2"/>
    <property type="match status" value="1"/>
</dbReference>
<feature type="transmembrane region" description="Helical" evidence="2">
    <location>
        <begin position="632"/>
        <end position="654"/>
    </location>
</feature>
<dbReference type="RefSeq" id="XP_060676082.1">
    <property type="nucleotide sequence ID" value="XM_060820099.1"/>
</dbReference>
<accession>A0ABM3IC72</accession>
<reference evidence="6 7" key="1">
    <citation type="submission" date="2025-05" db="UniProtKB">
        <authorList>
            <consortium name="RefSeq"/>
        </authorList>
    </citation>
    <scope>IDENTIFICATION</scope>
    <source>
        <tissue evidence="6 7">Seedling</tissue>
    </source>
</reference>
<dbReference type="Pfam" id="PF13962">
    <property type="entry name" value="PGG"/>
    <property type="match status" value="1"/>
</dbReference>
<dbReference type="InterPro" id="IPR036770">
    <property type="entry name" value="Ankyrin_rpt-contain_sf"/>
</dbReference>
<dbReference type="PANTHER" id="PTHR24177:SF329">
    <property type="entry name" value="ANKYRIN REPEAT PROTEIN"/>
    <property type="match status" value="1"/>
</dbReference>
<organism evidence="5 6">
    <name type="scientific">Ziziphus jujuba</name>
    <name type="common">Chinese jujube</name>
    <name type="synonym">Ziziphus sativa</name>
    <dbReference type="NCBI Taxonomy" id="326968"/>
    <lineage>
        <taxon>Eukaryota</taxon>
        <taxon>Viridiplantae</taxon>
        <taxon>Streptophyta</taxon>
        <taxon>Embryophyta</taxon>
        <taxon>Tracheophyta</taxon>
        <taxon>Spermatophyta</taxon>
        <taxon>Magnoliopsida</taxon>
        <taxon>eudicotyledons</taxon>
        <taxon>Gunneridae</taxon>
        <taxon>Pentapetalae</taxon>
        <taxon>rosids</taxon>
        <taxon>fabids</taxon>
        <taxon>Rosales</taxon>
        <taxon>Rhamnaceae</taxon>
        <taxon>Paliureae</taxon>
        <taxon>Ziziphus</taxon>
    </lineage>
</organism>
<dbReference type="PANTHER" id="PTHR24177">
    <property type="entry name" value="CASKIN"/>
    <property type="match status" value="1"/>
</dbReference>
<keyword evidence="2" id="KW-0472">Membrane</keyword>
<feature type="domain" description="DUF4219" evidence="3">
    <location>
        <begin position="25"/>
        <end position="48"/>
    </location>
</feature>
<protein>
    <submittedName>
        <fullName evidence="6 7">Uncharacterized protein LOC107413688 isoform X1</fullName>
    </submittedName>
</protein>
<proteinExistence type="predicted"/>
<dbReference type="PROSITE" id="PS50297">
    <property type="entry name" value="ANK_REP_REGION"/>
    <property type="match status" value="1"/>
</dbReference>
<evidence type="ECO:0000313" key="5">
    <source>
        <dbReference type="Proteomes" id="UP001652623"/>
    </source>
</evidence>
<sequence>MSNNMGVIPIPSSGIVPEGLMNKLENYEQWSIRLRTYLKAQDVWDVIESTPSGAVDYQDWNKKNATALLAIHISCGPRAFEDIKDIHNAKQAWDTLASKAKFPIAQEISNDRFNRTESFYNAVRNGDKDATNEFIAKNPGAVNEKITYSGMTALHVAAINGRIGIVETLLDKMSNDSLKMRDAQHFTALEISIVYNASIEIAECMVKKDNEILGIARNGMVPAALAFRYSNVKMGRYLYTVTPLDKLKNSQEGATLVSIAISMEIFEVALDLLNHCPELAIIQNCSGNLPIFTLAKLPSTVLSRRRFRFWEQWIYDYIHIKPDKTRQLTNNMSNIRSPEKDLHHKFWSLQGLALKSVNMLGLKDIYKKKLAHVQILELLDQMCAMTRILNESQMEDLYYALCRAIDHGNVEFITRLLEKKPELVEKSDASGRNIFMLAILHRQANIFELIRGFNSLSAAATAVDRDGNTALHMAGILSSPCPQLDRISGAALKMQRELQWFEEVKKTVPVWATGKRNSDSMTPDQMFSKYHEKLMTEGEKWMKDTATSCTVVGALIITIMFAAAFTVPGGNNEDTGLPIFLNKKLFMVFIISDAISLFLSTTSVLMFLGILTSRYEKKDFLKSLPDKMMIGLSTLFVSIAAMMVAFCATLLIVLREYSWIFIPVVSLAIFPIVLFALMQFPLLFKIFDSTYGGWKRHLSHE</sequence>
<feature type="transmembrane region" description="Helical" evidence="2">
    <location>
        <begin position="660"/>
        <end position="687"/>
    </location>
</feature>
<keyword evidence="2" id="KW-1133">Transmembrane helix</keyword>
<dbReference type="RefSeq" id="XP_060676081.1">
    <property type="nucleotide sequence ID" value="XM_060820098.1"/>
</dbReference>
<evidence type="ECO:0000313" key="8">
    <source>
        <dbReference type="RefSeq" id="XP_060676082.1"/>
    </source>
</evidence>
<evidence type="ECO:0000259" key="3">
    <source>
        <dbReference type="Pfam" id="PF13961"/>
    </source>
</evidence>
<feature type="domain" description="PGG" evidence="4">
    <location>
        <begin position="539"/>
        <end position="652"/>
    </location>
</feature>
<evidence type="ECO:0000259" key="4">
    <source>
        <dbReference type="Pfam" id="PF13962"/>
    </source>
</evidence>
<feature type="repeat" description="ANK" evidence="1">
    <location>
        <begin position="149"/>
        <end position="181"/>
    </location>
</feature>
<dbReference type="RefSeq" id="XP_048325376.2">
    <property type="nucleotide sequence ID" value="XM_048469419.2"/>
</dbReference>
<dbReference type="InterPro" id="IPR026961">
    <property type="entry name" value="PGG_dom"/>
</dbReference>
<evidence type="ECO:0000256" key="2">
    <source>
        <dbReference type="SAM" id="Phobius"/>
    </source>
</evidence>
<evidence type="ECO:0000313" key="7">
    <source>
        <dbReference type="RefSeq" id="XP_060676081.1"/>
    </source>
</evidence>
<dbReference type="Pfam" id="PF13961">
    <property type="entry name" value="DUF4219"/>
    <property type="match status" value="1"/>
</dbReference>
<feature type="transmembrane region" description="Helical" evidence="2">
    <location>
        <begin position="545"/>
        <end position="565"/>
    </location>
</feature>
<dbReference type="PROSITE" id="PS50088">
    <property type="entry name" value="ANK_REPEAT"/>
    <property type="match status" value="1"/>
</dbReference>